<feature type="chain" id="PRO_5046756367" description="Lipoprotein" evidence="1">
    <location>
        <begin position="22"/>
        <end position="84"/>
    </location>
</feature>
<proteinExistence type="predicted"/>
<name>A0ABW8UMT1_9RHOB</name>
<keyword evidence="1" id="KW-0732">Signal</keyword>
<evidence type="ECO:0008006" key="4">
    <source>
        <dbReference type="Google" id="ProtNLM"/>
    </source>
</evidence>
<accession>A0ABW8UMT1</accession>
<dbReference type="EMBL" id="JBHDIY010000002">
    <property type="protein sequence ID" value="MFL4468435.1"/>
    <property type="molecule type" value="Genomic_DNA"/>
</dbReference>
<sequence>MLRTSLLILPLVLTACGETVATRDTTFTYRGDVLRAEVRTYDQGGRVFDRRVIFDGVRTVSCSVTDDLDCAAALRDRRNDFDNR</sequence>
<dbReference type="PROSITE" id="PS51257">
    <property type="entry name" value="PROKAR_LIPOPROTEIN"/>
    <property type="match status" value="1"/>
</dbReference>
<reference evidence="2 3" key="1">
    <citation type="submission" date="2024-08" db="EMBL/GenBank/DDBJ databases">
        <title>Tateyamaria sp. nov., isolated from marine algae.</title>
        <authorList>
            <person name="Choi B.J."/>
            <person name="Kim J.M."/>
            <person name="Lee J.K."/>
            <person name="Choi D.G."/>
            <person name="Bayburt H."/>
            <person name="Baek J.H."/>
            <person name="Han D.M."/>
            <person name="Jeon C.O."/>
        </authorList>
    </citation>
    <scope>NUCLEOTIDE SEQUENCE [LARGE SCALE GENOMIC DNA]</scope>
    <source>
        <strain evidence="2 3">KMU-156</strain>
    </source>
</reference>
<evidence type="ECO:0000256" key="1">
    <source>
        <dbReference type="SAM" id="SignalP"/>
    </source>
</evidence>
<dbReference type="Proteomes" id="UP001627408">
    <property type="component" value="Unassembled WGS sequence"/>
</dbReference>
<evidence type="ECO:0000313" key="3">
    <source>
        <dbReference type="Proteomes" id="UP001627408"/>
    </source>
</evidence>
<gene>
    <name evidence="2" type="ORF">ACERZ8_00585</name>
</gene>
<comment type="caution">
    <text evidence="2">The sequence shown here is derived from an EMBL/GenBank/DDBJ whole genome shotgun (WGS) entry which is preliminary data.</text>
</comment>
<dbReference type="RefSeq" id="WP_407590188.1">
    <property type="nucleotide sequence ID" value="NZ_JBHDIY010000002.1"/>
</dbReference>
<protein>
    <recommendedName>
        <fullName evidence="4">Lipoprotein</fullName>
    </recommendedName>
</protein>
<keyword evidence="3" id="KW-1185">Reference proteome</keyword>
<feature type="signal peptide" evidence="1">
    <location>
        <begin position="1"/>
        <end position="21"/>
    </location>
</feature>
<evidence type="ECO:0000313" key="2">
    <source>
        <dbReference type="EMBL" id="MFL4468435.1"/>
    </source>
</evidence>
<organism evidence="2 3">
    <name type="scientific">Tateyamaria armeniaca</name>
    <dbReference type="NCBI Taxonomy" id="2518930"/>
    <lineage>
        <taxon>Bacteria</taxon>
        <taxon>Pseudomonadati</taxon>
        <taxon>Pseudomonadota</taxon>
        <taxon>Alphaproteobacteria</taxon>
        <taxon>Rhodobacterales</taxon>
        <taxon>Roseobacteraceae</taxon>
        <taxon>Tateyamaria</taxon>
    </lineage>
</organism>